<proteinExistence type="predicted"/>
<evidence type="ECO:0000313" key="2">
    <source>
        <dbReference type="Proteomes" id="UP000238762"/>
    </source>
</evidence>
<name>A0A2T1BX46_9CYAN</name>
<dbReference type="RefSeq" id="WP_106291738.1">
    <property type="nucleotide sequence ID" value="NZ_CAWNTC010000238.1"/>
</dbReference>
<organism evidence="1 2">
    <name type="scientific">Merismopedia glauca CCAP 1448/3</name>
    <dbReference type="NCBI Taxonomy" id="1296344"/>
    <lineage>
        <taxon>Bacteria</taxon>
        <taxon>Bacillati</taxon>
        <taxon>Cyanobacteriota</taxon>
        <taxon>Cyanophyceae</taxon>
        <taxon>Synechococcales</taxon>
        <taxon>Merismopediaceae</taxon>
        <taxon>Merismopedia</taxon>
    </lineage>
</organism>
<dbReference type="Proteomes" id="UP000238762">
    <property type="component" value="Unassembled WGS sequence"/>
</dbReference>
<keyword evidence="2" id="KW-1185">Reference proteome</keyword>
<reference evidence="1 2" key="1">
    <citation type="submission" date="2018-02" db="EMBL/GenBank/DDBJ databases">
        <authorList>
            <person name="Cohen D.B."/>
            <person name="Kent A.D."/>
        </authorList>
    </citation>
    <scope>NUCLEOTIDE SEQUENCE [LARGE SCALE GENOMIC DNA]</scope>
    <source>
        <strain evidence="1 2">CCAP 1448/3</strain>
    </source>
</reference>
<sequence>MNIWLVTTGSSDIQLTTDEYWNDWYERSPVKRKCHDLPFKPTQIVQDEEEPYRVPPRVLGRVYEEQPDEVLEYLKFPLIERFSTQLKDKQIDKIIILVTDQSAVFPEGKRENIKCPYWQDTYELESAFELYLQNDFANAQFIRQVLLPKEGEPGLDDWNNVLKIVQSALDEAINKINSDINTIYISHQAGTPAISSAVQFASLAKFGKKVQFVVSDEYNKSTSLIESSEYLWKIKLQEINALLDRRDYDGVKSILSSLINNWEKTKEPKVKEIRELLKIAILWNLADFKEFKSSIEKRDEVDKERVNNWWWSGYEAGYLAVVRLEQGNVVEAMFHSFRSVEGTIREWALWKYKQQIQYSNPNQPTTPYFHNTNIVNQPKNVKDWFNRNKHDHFHNVVLFGEKLFSLLEASSPKNLWQKNSDIQVVAGDTREERNSIFHCLRGLQEENLFKAWDTRDRAGWEARLVSCLNFVSGEKFQSLKKASLMANIHEKLKEAIASYI</sequence>
<dbReference type="OrthoDB" id="428676at2"/>
<evidence type="ECO:0000313" key="1">
    <source>
        <dbReference type="EMBL" id="PSB00562.1"/>
    </source>
</evidence>
<protein>
    <recommendedName>
        <fullName evidence="3">CRISPR-associated protein</fullName>
    </recommendedName>
</protein>
<comment type="caution">
    <text evidence="1">The sequence shown here is derived from an EMBL/GenBank/DDBJ whole genome shotgun (WGS) entry which is preliminary data.</text>
</comment>
<gene>
    <name evidence="1" type="ORF">C7B64_22860</name>
</gene>
<dbReference type="AlphaFoldDB" id="A0A2T1BX46"/>
<dbReference type="EMBL" id="PVWJ01000190">
    <property type="protein sequence ID" value="PSB00562.1"/>
    <property type="molecule type" value="Genomic_DNA"/>
</dbReference>
<accession>A0A2T1BX46</accession>
<reference evidence="1 2" key="2">
    <citation type="submission" date="2018-03" db="EMBL/GenBank/DDBJ databases">
        <title>The ancient ancestry and fast evolution of plastids.</title>
        <authorList>
            <person name="Moore K.R."/>
            <person name="Magnabosco C."/>
            <person name="Momper L."/>
            <person name="Gold D.A."/>
            <person name="Bosak T."/>
            <person name="Fournier G.P."/>
        </authorList>
    </citation>
    <scope>NUCLEOTIDE SEQUENCE [LARGE SCALE GENOMIC DNA]</scope>
    <source>
        <strain evidence="1 2">CCAP 1448/3</strain>
    </source>
</reference>
<evidence type="ECO:0008006" key="3">
    <source>
        <dbReference type="Google" id="ProtNLM"/>
    </source>
</evidence>